<dbReference type="Proteomes" id="UP001234297">
    <property type="component" value="Chromosome 5"/>
</dbReference>
<organism evidence="1 2">
    <name type="scientific">Persea americana</name>
    <name type="common">Avocado</name>
    <dbReference type="NCBI Taxonomy" id="3435"/>
    <lineage>
        <taxon>Eukaryota</taxon>
        <taxon>Viridiplantae</taxon>
        <taxon>Streptophyta</taxon>
        <taxon>Embryophyta</taxon>
        <taxon>Tracheophyta</taxon>
        <taxon>Spermatophyta</taxon>
        <taxon>Magnoliopsida</taxon>
        <taxon>Magnoliidae</taxon>
        <taxon>Laurales</taxon>
        <taxon>Lauraceae</taxon>
        <taxon>Persea</taxon>
    </lineage>
</organism>
<gene>
    <name evidence="1" type="ORF">MRB53_015617</name>
</gene>
<comment type="caution">
    <text evidence="1">The sequence shown here is derived from an EMBL/GenBank/DDBJ whole genome shotgun (WGS) entry which is preliminary data.</text>
</comment>
<proteinExistence type="predicted"/>
<protein>
    <submittedName>
        <fullName evidence="1">Uncharacterized protein</fullName>
    </submittedName>
</protein>
<keyword evidence="2" id="KW-1185">Reference proteome</keyword>
<evidence type="ECO:0000313" key="2">
    <source>
        <dbReference type="Proteomes" id="UP001234297"/>
    </source>
</evidence>
<evidence type="ECO:0000313" key="1">
    <source>
        <dbReference type="EMBL" id="KAJ8638923.1"/>
    </source>
</evidence>
<dbReference type="EMBL" id="CM056813">
    <property type="protein sequence ID" value="KAJ8638923.1"/>
    <property type="molecule type" value="Genomic_DNA"/>
</dbReference>
<name>A0ACC2M0D3_PERAE</name>
<accession>A0ACC2M0D3</accession>
<reference evidence="1 2" key="1">
    <citation type="journal article" date="2022" name="Hortic Res">
        <title>A haplotype resolved chromosomal level avocado genome allows analysis of novel avocado genes.</title>
        <authorList>
            <person name="Nath O."/>
            <person name="Fletcher S.J."/>
            <person name="Hayward A."/>
            <person name="Shaw L.M."/>
            <person name="Masouleh A.K."/>
            <person name="Furtado A."/>
            <person name="Henry R.J."/>
            <person name="Mitter N."/>
        </authorList>
    </citation>
    <scope>NUCLEOTIDE SEQUENCE [LARGE SCALE GENOMIC DNA]</scope>
    <source>
        <strain evidence="2">cv. Hass</strain>
    </source>
</reference>
<sequence length="380" mass="42807">MVVNQIAIIQEDKNALERLNKSKEAALVEAEKILKSVMERALIVEEVQNQNFELKRQIEICQEENRIFDKTNRQKVTERQMSELNEEKRTLERELARAKVSANRVASVVANEWKDDNDKVIPVKQWLEEKRFLQEIPGVSINRRGRRKRHYIKKIIIVDVVQQGKGITIGNVIATGNTVTVILSKTSVTTMAFKALGRLESFLQKFVLILPGFSVLVVYSEKNSDLQRKEYVSSEFHALSSNVEMLGLVILAFVLNNGAREVLKPKSQLDATAELEKTTLRSGATPAETELDMLLNTINEKETKTLGFEADTAEAELDMLLDSFGETKLLDSVQSDQRRKIEKGKKGSPLPPSLSQVADAAFVVGGERQRQQGIVFLVTE</sequence>